<dbReference type="Gene3D" id="1.25.40.10">
    <property type="entry name" value="Tetratricopeptide repeat domain"/>
    <property type="match status" value="1"/>
</dbReference>
<comment type="caution">
    <text evidence="1">The sequence shown here is derived from an EMBL/GenBank/DDBJ whole genome shotgun (WGS) entry which is preliminary data.</text>
</comment>
<organism evidence="1 2">
    <name type="scientific">Brachybacterium conglomeratum</name>
    <dbReference type="NCBI Taxonomy" id="47846"/>
    <lineage>
        <taxon>Bacteria</taxon>
        <taxon>Bacillati</taxon>
        <taxon>Actinomycetota</taxon>
        <taxon>Actinomycetes</taxon>
        <taxon>Micrococcales</taxon>
        <taxon>Dermabacteraceae</taxon>
        <taxon>Brachybacterium</taxon>
    </lineage>
</organism>
<keyword evidence="2" id="KW-1185">Reference proteome</keyword>
<dbReference type="EMBL" id="BSDQ01000001">
    <property type="protein sequence ID" value="GLI30933.1"/>
    <property type="molecule type" value="Genomic_DNA"/>
</dbReference>
<evidence type="ECO:0000313" key="1">
    <source>
        <dbReference type="EMBL" id="GLI30933.1"/>
    </source>
</evidence>
<accession>A0ABQ5RGA1</accession>
<dbReference type="Proteomes" id="UP001144451">
    <property type="component" value="Unassembled WGS sequence"/>
</dbReference>
<gene>
    <name evidence="1" type="ORF">BCONGLO52_17740</name>
</gene>
<protein>
    <recommendedName>
        <fullName evidence="3">Tetratricopeptide repeat protein</fullName>
    </recommendedName>
</protein>
<reference evidence="1" key="1">
    <citation type="submission" date="2022-12" db="EMBL/GenBank/DDBJ databases">
        <title>Reference genome sequencing for broad-spectrum identification of bacterial and archaeal isolates by mass spectrometry.</title>
        <authorList>
            <person name="Sekiguchi Y."/>
            <person name="Tourlousse D.M."/>
        </authorList>
    </citation>
    <scope>NUCLEOTIDE SEQUENCE</scope>
    <source>
        <strain evidence="1">5-2</strain>
    </source>
</reference>
<evidence type="ECO:0000313" key="2">
    <source>
        <dbReference type="Proteomes" id="UP001144451"/>
    </source>
</evidence>
<evidence type="ECO:0008006" key="3">
    <source>
        <dbReference type="Google" id="ProtNLM"/>
    </source>
</evidence>
<sequence length="200" mass="21978">MGRTGGEDGTMSSFEAAGTRISIDPDTLREIVLDPAALTEWCAAHPTDPRAVAFLRMLGRLDEAAIAGRQALEAPGLSPVMRAVRRTRYAHVLQWQGAFVAAEEQLDLAAEETGLEDPTSPSSLSALASVFQHRGTCRFEHALAEQRDQRPRAAGRLWEAALEDAQRALYMRERLGVAVEGVIESSRQTVRRLERRDLDG</sequence>
<name>A0ABQ5RGA1_9MICO</name>
<proteinExistence type="predicted"/>
<dbReference type="InterPro" id="IPR011990">
    <property type="entry name" value="TPR-like_helical_dom_sf"/>
</dbReference>